<evidence type="ECO:0000256" key="6">
    <source>
        <dbReference type="ARBA" id="ARBA00023235"/>
    </source>
</evidence>
<dbReference type="EMBL" id="KV417676">
    <property type="protein sequence ID" value="KZP10609.1"/>
    <property type="molecule type" value="Genomic_DNA"/>
</dbReference>
<keyword evidence="4 8" id="KW-0963">Cytoplasm</keyword>
<dbReference type="InterPro" id="IPR004327">
    <property type="entry name" value="Phstyr_phstse_ac"/>
</dbReference>
<dbReference type="PIRSF" id="PIRSF016325">
    <property type="entry name" value="Phstyr_phstse_ac"/>
    <property type="match status" value="1"/>
</dbReference>
<dbReference type="GO" id="GO:0005737">
    <property type="term" value="C:cytoplasm"/>
    <property type="evidence" value="ECO:0007669"/>
    <property type="project" value="UniProtKB-SubCell"/>
</dbReference>
<evidence type="ECO:0000256" key="7">
    <source>
        <dbReference type="ARBA" id="ARBA00025287"/>
    </source>
</evidence>
<accession>A0A165ZHQ1</accession>
<dbReference type="Proteomes" id="UP000076532">
    <property type="component" value="Unassembled WGS sequence"/>
</dbReference>
<dbReference type="GO" id="GO:0005634">
    <property type="term" value="C:nucleus"/>
    <property type="evidence" value="ECO:0007669"/>
    <property type="project" value="TreeGrafter"/>
</dbReference>
<gene>
    <name evidence="10" type="ORF">FIBSPDRAFT_962921</name>
</gene>
<evidence type="ECO:0000313" key="10">
    <source>
        <dbReference type="EMBL" id="KZP10609.1"/>
    </source>
</evidence>
<dbReference type="EC" id="5.2.1.8" evidence="8"/>
<dbReference type="GO" id="GO:0007052">
    <property type="term" value="P:mitotic spindle organization"/>
    <property type="evidence" value="ECO:0007669"/>
    <property type="project" value="TreeGrafter"/>
</dbReference>
<dbReference type="InterPro" id="IPR037218">
    <property type="entry name" value="PTPA_sf"/>
</dbReference>
<organism evidence="10 11">
    <name type="scientific">Athelia psychrophila</name>
    <dbReference type="NCBI Taxonomy" id="1759441"/>
    <lineage>
        <taxon>Eukaryota</taxon>
        <taxon>Fungi</taxon>
        <taxon>Dikarya</taxon>
        <taxon>Basidiomycota</taxon>
        <taxon>Agaricomycotina</taxon>
        <taxon>Agaricomycetes</taxon>
        <taxon>Agaricomycetidae</taxon>
        <taxon>Atheliales</taxon>
        <taxon>Atheliaceae</taxon>
        <taxon>Athelia</taxon>
    </lineage>
</organism>
<proteinExistence type="inferred from homology"/>
<comment type="function">
    <text evidence="7">PPIases accelerate the folding of proteins. It catalyzes the cis-trans isomerization of proline imidic peptide bonds in oligopeptides. Acts as a regulatory subunit for PP2A-like phosphatases modulating their activity or substrate specificity, probably by inducing a conformational change in the catalytic subunit, a direct target of the PPIase. Can reactivate inactive phosphatase PP2A-phosphatase methylesterase complexes (PP2Ai) in presence of ATP and Mg(2+) by dissociating the inactive form from the complex.</text>
</comment>
<evidence type="ECO:0000256" key="1">
    <source>
        <dbReference type="ARBA" id="ARBA00000971"/>
    </source>
</evidence>
<comment type="similarity">
    <text evidence="3 8">Belongs to the PTPA-type PPIase family.</text>
</comment>
<dbReference type="Pfam" id="PF03095">
    <property type="entry name" value="PTPA"/>
    <property type="match status" value="1"/>
</dbReference>
<dbReference type="FunFam" id="1.20.120.1150:FF:000002">
    <property type="entry name" value="Serine/threonine-protein phosphatase 2A activator"/>
    <property type="match status" value="1"/>
</dbReference>
<name>A0A165ZHQ1_9AGAM</name>
<evidence type="ECO:0000256" key="9">
    <source>
        <dbReference type="SAM" id="MobiDB-lite"/>
    </source>
</evidence>
<dbReference type="STRING" id="436010.A0A165ZHQ1"/>
<evidence type="ECO:0000256" key="3">
    <source>
        <dbReference type="ARBA" id="ARBA00011019"/>
    </source>
</evidence>
<comment type="catalytic activity">
    <reaction evidence="1 8">
        <text>[protein]-peptidylproline (omega=180) = [protein]-peptidylproline (omega=0)</text>
        <dbReference type="Rhea" id="RHEA:16237"/>
        <dbReference type="Rhea" id="RHEA-COMP:10747"/>
        <dbReference type="Rhea" id="RHEA-COMP:10748"/>
        <dbReference type="ChEBI" id="CHEBI:83833"/>
        <dbReference type="ChEBI" id="CHEBI:83834"/>
        <dbReference type="EC" id="5.2.1.8"/>
    </reaction>
</comment>
<dbReference type="GO" id="GO:0003755">
    <property type="term" value="F:peptidyl-prolyl cis-trans isomerase activity"/>
    <property type="evidence" value="ECO:0007669"/>
    <property type="project" value="UniProtKB-KW"/>
</dbReference>
<dbReference type="InterPro" id="IPR043170">
    <property type="entry name" value="PTPA_C_lid"/>
</dbReference>
<dbReference type="SUPFAM" id="SSF140984">
    <property type="entry name" value="PTPA-like"/>
    <property type="match status" value="1"/>
</dbReference>
<evidence type="ECO:0000256" key="4">
    <source>
        <dbReference type="ARBA" id="ARBA00022490"/>
    </source>
</evidence>
<dbReference type="Gene3D" id="1.20.120.1150">
    <property type="match status" value="1"/>
</dbReference>
<feature type="region of interest" description="Disordered" evidence="9">
    <location>
        <begin position="46"/>
        <end position="66"/>
    </location>
</feature>
<evidence type="ECO:0000313" key="11">
    <source>
        <dbReference type="Proteomes" id="UP000076532"/>
    </source>
</evidence>
<dbReference type="PANTHER" id="PTHR10012:SF5">
    <property type="entry name" value="SERINE_THREONINE-PROTEIN PHOSPHATASE 2A ACTIVATOR 2"/>
    <property type="match status" value="1"/>
</dbReference>
<sequence>MSFQPPRKCILSSEQLNAFQSSQTYDQIVSFIDSLNEAVTAVKLNDPTSVQGPAESDAQFNARSEEESERIGSILKVLDRVEAIANETPPVENSSSRFGNTAFRTFYKKVSEEAPALHEALFKQTIHGVPPGSIEEISVYFIESWGNQSRIDYGSGMELNFLCWLICLERIGVVNKAHHRALVLKVFWKYLQIMRLLQSTYWLEPAGSHGVWGLDDYHFLPFLWGAAQLRGKAIRDDSLVEELYQDYLFFSCIRFINSIKTASLQWHSPMLNDISAVKTWDKVNTGMQKMYLAEVLGKLPVMQHFLFGSILPYDGPAPPADTMSENDPHWGHAHAHGSANDLGGAGKATGFADCCGIPIPSPFGAAQAERRLAGARPVPFD</sequence>
<comment type="subcellular location">
    <subcellularLocation>
        <location evidence="2 8">Cytoplasm</location>
    </subcellularLocation>
</comment>
<evidence type="ECO:0000256" key="8">
    <source>
        <dbReference type="RuleBase" id="RU361210"/>
    </source>
</evidence>
<dbReference type="AlphaFoldDB" id="A0A165ZHQ1"/>
<dbReference type="PANTHER" id="PTHR10012">
    <property type="entry name" value="SERINE/THREONINE-PROTEIN PHOSPHATASE 2A REGULATORY SUBUNIT B"/>
    <property type="match status" value="1"/>
</dbReference>
<keyword evidence="6 8" id="KW-0413">Isomerase</keyword>
<evidence type="ECO:0000256" key="5">
    <source>
        <dbReference type="ARBA" id="ARBA00023110"/>
    </source>
</evidence>
<keyword evidence="5 8" id="KW-0697">Rotamase</keyword>
<dbReference type="CDD" id="cd04087">
    <property type="entry name" value="PTPA"/>
    <property type="match status" value="1"/>
</dbReference>
<evidence type="ECO:0000256" key="2">
    <source>
        <dbReference type="ARBA" id="ARBA00004496"/>
    </source>
</evidence>
<dbReference type="GO" id="GO:0000159">
    <property type="term" value="C:protein phosphatase type 2A complex"/>
    <property type="evidence" value="ECO:0007669"/>
    <property type="project" value="TreeGrafter"/>
</dbReference>
<reference evidence="10 11" key="1">
    <citation type="journal article" date="2016" name="Mol. Biol. Evol.">
        <title>Comparative Genomics of Early-Diverging Mushroom-Forming Fungi Provides Insights into the Origins of Lignocellulose Decay Capabilities.</title>
        <authorList>
            <person name="Nagy L.G."/>
            <person name="Riley R."/>
            <person name="Tritt A."/>
            <person name="Adam C."/>
            <person name="Daum C."/>
            <person name="Floudas D."/>
            <person name="Sun H."/>
            <person name="Yadav J.S."/>
            <person name="Pangilinan J."/>
            <person name="Larsson K.H."/>
            <person name="Matsuura K."/>
            <person name="Barry K."/>
            <person name="Labutti K."/>
            <person name="Kuo R."/>
            <person name="Ohm R.A."/>
            <person name="Bhattacharya S.S."/>
            <person name="Shirouzu T."/>
            <person name="Yoshinaga Y."/>
            <person name="Martin F.M."/>
            <person name="Grigoriev I.V."/>
            <person name="Hibbett D.S."/>
        </authorList>
    </citation>
    <scope>NUCLEOTIDE SEQUENCE [LARGE SCALE GENOMIC DNA]</scope>
    <source>
        <strain evidence="10 11">CBS 109695</strain>
    </source>
</reference>
<dbReference type="GO" id="GO:0008160">
    <property type="term" value="F:protein tyrosine phosphatase activator activity"/>
    <property type="evidence" value="ECO:0007669"/>
    <property type="project" value="TreeGrafter"/>
</dbReference>
<protein>
    <recommendedName>
        <fullName evidence="8">Serine/threonine-protein phosphatase 2A activator</fullName>
        <ecNumber evidence="8">5.2.1.8</ecNumber>
    </recommendedName>
    <alternativeName>
        <fullName evidence="8">Phosphotyrosyl phosphatase activator</fullName>
    </alternativeName>
</protein>
<keyword evidence="11" id="KW-1185">Reference proteome</keyword>
<dbReference type="OrthoDB" id="16120at2759"/>